<dbReference type="CDD" id="cd07302">
    <property type="entry name" value="CHD"/>
    <property type="match status" value="1"/>
</dbReference>
<dbReference type="PANTHER" id="PTHR11920">
    <property type="entry name" value="GUANYLYL CYCLASE"/>
    <property type="match status" value="1"/>
</dbReference>
<evidence type="ECO:0000256" key="1">
    <source>
        <dbReference type="ARBA" id="ARBA00001436"/>
    </source>
</evidence>
<feature type="transmembrane region" description="Helical" evidence="11">
    <location>
        <begin position="24"/>
        <end position="45"/>
    </location>
</feature>
<evidence type="ECO:0000313" key="13">
    <source>
        <dbReference type="EMBL" id="CBX33048.1"/>
    </source>
</evidence>
<evidence type="ECO:0000256" key="6">
    <source>
        <dbReference type="ARBA" id="ARBA00023136"/>
    </source>
</evidence>
<dbReference type="InterPro" id="IPR018297">
    <property type="entry name" value="A/G_cyclase_CS"/>
</dbReference>
<keyword evidence="4" id="KW-0547">Nucleotide-binding</keyword>
<dbReference type="PROSITE" id="PS00452">
    <property type="entry name" value="GUANYLATE_CYCLASE_1"/>
    <property type="match status" value="1"/>
</dbReference>
<feature type="domain" description="Guanylate cyclase" evidence="12">
    <location>
        <begin position="455"/>
        <end position="484"/>
    </location>
</feature>
<dbReference type="PROSITE" id="PS50125">
    <property type="entry name" value="GUANYLATE_CYCLASE_2"/>
    <property type="match status" value="1"/>
</dbReference>
<dbReference type="GO" id="GO:0016020">
    <property type="term" value="C:membrane"/>
    <property type="evidence" value="ECO:0007669"/>
    <property type="project" value="UniProtKB-SubCell"/>
</dbReference>
<dbReference type="InterPro" id="IPR001054">
    <property type="entry name" value="A/G_cyclase"/>
</dbReference>
<evidence type="ECO:0000256" key="8">
    <source>
        <dbReference type="ARBA" id="ARBA00023180"/>
    </source>
</evidence>
<protein>
    <submittedName>
        <fullName evidence="13">Protein CBG10371</fullName>
    </submittedName>
</protein>
<dbReference type="PANTHER" id="PTHR11920:SF68">
    <property type="entry name" value="RECEPTOR-TYPE GUANYLATE CYCLASE GCY-4"/>
    <property type="match status" value="1"/>
</dbReference>
<evidence type="ECO:0000256" key="2">
    <source>
        <dbReference type="ARBA" id="ARBA00004167"/>
    </source>
</evidence>
<dbReference type="GO" id="GO:0004383">
    <property type="term" value="F:guanylate cyclase activity"/>
    <property type="evidence" value="ECO:0007669"/>
    <property type="project" value="UniProtKB-EC"/>
</dbReference>
<feature type="transmembrane region" description="Helical" evidence="11">
    <location>
        <begin position="57"/>
        <end position="82"/>
    </location>
</feature>
<accession>E3CU13</accession>
<evidence type="ECO:0000256" key="4">
    <source>
        <dbReference type="ARBA" id="ARBA00022741"/>
    </source>
</evidence>
<gene>
    <name evidence="13" type="ORF">CBG10371</name>
    <name evidence="13" type="ORF">CBG_10371</name>
</gene>
<dbReference type="GO" id="GO:0000166">
    <property type="term" value="F:nucleotide binding"/>
    <property type="evidence" value="ECO:0007669"/>
    <property type="project" value="UniProtKB-KW"/>
</dbReference>
<comment type="subcellular location">
    <subcellularLocation>
        <location evidence="2">Membrane</location>
        <topology evidence="2">Single-pass membrane protein</topology>
    </subcellularLocation>
</comment>
<comment type="similarity">
    <text evidence="10">Belongs to the adenylyl cyclase class-4/guanylyl cyclase family.</text>
</comment>
<proteinExistence type="inferred from homology"/>
<reference evidence="13 14" key="1">
    <citation type="journal article" date="2003" name="PLoS Biol.">
        <title>The genome sequence of Caenorhabditis briggsae: a platform for comparative genomics.</title>
        <authorList>
            <person name="Stein L.D."/>
            <person name="Bao Z."/>
            <person name="Blasiar D."/>
            <person name="Blumenthal T."/>
            <person name="Brent M.R."/>
            <person name="Chen N."/>
            <person name="Chinwalla A."/>
            <person name="Clarke L."/>
            <person name="Clee C."/>
            <person name="Coghlan A."/>
            <person name="Coulson A."/>
            <person name="D'Eustachio P."/>
            <person name="Fitch D.H."/>
            <person name="Fulton L.A."/>
            <person name="Fulton R.E."/>
            <person name="Griffiths-Jones S."/>
            <person name="Harris T.W."/>
            <person name="Hillier L.W."/>
            <person name="Kamath R."/>
            <person name="Kuwabara P.E."/>
            <person name="Mardis E.R."/>
            <person name="Marra M.A."/>
            <person name="Miner T.L."/>
            <person name="Minx P."/>
            <person name="Mullikin J.C."/>
            <person name="Plumb R.W."/>
            <person name="Rogers J."/>
            <person name="Schein J.E."/>
            <person name="Sohrmann M."/>
            <person name="Spieth J."/>
            <person name="Stajich J.E."/>
            <person name="Wei C."/>
            <person name="Willey D."/>
            <person name="Wilson R.K."/>
            <person name="Durbin R."/>
            <person name="Waterston R.H."/>
        </authorList>
    </citation>
    <scope>NUCLEOTIDE SEQUENCE [LARGE SCALE GENOMIC DNA]</scope>
    <source>
        <strain evidence="13 14">AF16</strain>
    </source>
</reference>
<evidence type="ECO:0000256" key="9">
    <source>
        <dbReference type="ARBA" id="ARBA00023239"/>
    </source>
</evidence>
<evidence type="ECO:0000256" key="5">
    <source>
        <dbReference type="ARBA" id="ARBA00022989"/>
    </source>
</evidence>
<dbReference type="InParanoid" id="E3CU13"/>
<dbReference type="AlphaFoldDB" id="E3CU13"/>
<organism evidence="13 14">
    <name type="scientific">Caenorhabditis briggsae</name>
    <dbReference type="NCBI Taxonomy" id="6238"/>
    <lineage>
        <taxon>Eukaryota</taxon>
        <taxon>Metazoa</taxon>
        <taxon>Ecdysozoa</taxon>
        <taxon>Nematoda</taxon>
        <taxon>Chromadorea</taxon>
        <taxon>Rhabditida</taxon>
        <taxon>Rhabditina</taxon>
        <taxon>Rhabditomorpha</taxon>
        <taxon>Rhabditoidea</taxon>
        <taxon>Rhabditidae</taxon>
        <taxon>Peloderinae</taxon>
        <taxon>Caenorhabditis</taxon>
    </lineage>
</organism>
<keyword evidence="6 11" id="KW-0472">Membrane</keyword>
<keyword evidence="8" id="KW-0325">Glycoprotein</keyword>
<dbReference type="Pfam" id="PF00211">
    <property type="entry name" value="Guanylate_cyc"/>
    <property type="match status" value="1"/>
</dbReference>
<feature type="transmembrane region" description="Helical" evidence="11">
    <location>
        <begin position="282"/>
        <end position="304"/>
    </location>
</feature>
<evidence type="ECO:0000259" key="12">
    <source>
        <dbReference type="PROSITE" id="PS50125"/>
    </source>
</evidence>
<dbReference type="SUPFAM" id="SSF55073">
    <property type="entry name" value="Nucleotide cyclase"/>
    <property type="match status" value="1"/>
</dbReference>
<name>E3CU13_CAEBR</name>
<feature type="transmembrane region" description="Helical" evidence="11">
    <location>
        <begin position="198"/>
        <end position="225"/>
    </location>
</feature>
<dbReference type="Gene3D" id="3.30.70.1230">
    <property type="entry name" value="Nucleotide cyclase"/>
    <property type="match status" value="1"/>
</dbReference>
<dbReference type="Proteomes" id="UP000008549">
    <property type="component" value="Unassembled WGS sequence"/>
</dbReference>
<dbReference type="HOGENOM" id="CLU_459455_0_0_1"/>
<dbReference type="InterPro" id="IPR050401">
    <property type="entry name" value="Cyclic_nucleotide_synthase"/>
</dbReference>
<evidence type="ECO:0000256" key="7">
    <source>
        <dbReference type="ARBA" id="ARBA00023170"/>
    </source>
</evidence>
<dbReference type="InterPro" id="IPR019422">
    <property type="entry name" value="7TM_GPCR_serpentine_rcpt_Srh"/>
</dbReference>
<sequence length="594" mass="67690">MNSVINSTCHSNAGYFDSPECLSMALHINTIISTPIHLFGFYCILWKTPESMKSAKWYILILHIWVVAFDYSISILTIPFVLIPAMAGFPLGVLRYLGFSTINQIILGFGCLGSMLVSVTVLFESRVHTICDFPGRHHWTRWRQVWAISFHIYGWLSFLSFSLFVPNQETAKANVFKTLPCLSPKIYESDFFVLTENITYHLLIFIAFFLTFGIKVISLTFGLVWNTLHLLKSQRMSQRTYHLHITFLQALGLQVSIPLFMFAFPMIYILVAILTNYYNQTLINIGVIGLSMHGFSSSLVLVYVHHPYRMAFQELFRPSHNSFQIASQHSTNYRQDNIRGLHFLHKSFLRLHGKFRSATCLVNDSWQVKLAEFGLEFLQDEEERPTQKRLLCASPEVLRGSLTVSQMDPNADVTEKLVFLFLTHFLQVESIGDGILCVFGLPNRNGVEHISLSSSGPCVAGVVGLSKPRYCLFGDTVNTASRMESNGEASLIHMSEIAHSLLSDHFLYQYETNSRGEVIIKGKGVMETFWLLGRLSMSNRSTPPVAEVKNMCKKRSSFPDHENIRSVSPYSEIASDSEDEEMRRIMRREMMRVG</sequence>
<dbReference type="EMBL" id="HE600930">
    <property type="protein sequence ID" value="CBX33048.1"/>
    <property type="molecule type" value="Genomic_DNA"/>
</dbReference>
<reference evidence="13 14" key="2">
    <citation type="journal article" date="2011" name="PLoS Genet.">
        <title>Caenorhabditis briggsae recombinant inbred line genotypes reveal inter-strain incompatibility and the evolution of recombination.</title>
        <authorList>
            <person name="Ross J.A."/>
            <person name="Koboldt D.C."/>
            <person name="Staisch J.E."/>
            <person name="Chamberlin H.M."/>
            <person name="Gupta B.P."/>
            <person name="Miller R.D."/>
            <person name="Baird S.E."/>
            <person name="Haag E.S."/>
        </authorList>
    </citation>
    <scope>NUCLEOTIDE SEQUENCE [LARGE SCALE GENOMIC DNA]</scope>
    <source>
        <strain evidence="13 14">AF16</strain>
    </source>
</reference>
<dbReference type="SUPFAM" id="SSF56112">
    <property type="entry name" value="Protein kinase-like (PK-like)"/>
    <property type="match status" value="1"/>
</dbReference>
<dbReference type="KEGG" id="cbr:CBG_10371"/>
<feature type="transmembrane region" description="Helical" evidence="11">
    <location>
        <begin position="102"/>
        <end position="123"/>
    </location>
</feature>
<dbReference type="GeneID" id="8577722"/>
<evidence type="ECO:0000256" key="10">
    <source>
        <dbReference type="RuleBase" id="RU000405"/>
    </source>
</evidence>
<dbReference type="GO" id="GO:0035556">
    <property type="term" value="P:intracellular signal transduction"/>
    <property type="evidence" value="ECO:0007669"/>
    <property type="project" value="InterPro"/>
</dbReference>
<dbReference type="eggNOG" id="KOG1023">
    <property type="taxonomic scope" value="Eukaryota"/>
</dbReference>
<dbReference type="CTD" id="8577722"/>
<dbReference type="Gene3D" id="1.10.510.10">
    <property type="entry name" value="Transferase(Phosphotransferase) domain 1"/>
    <property type="match status" value="1"/>
</dbReference>
<dbReference type="InterPro" id="IPR011009">
    <property type="entry name" value="Kinase-like_dom_sf"/>
</dbReference>
<dbReference type="InterPro" id="IPR029787">
    <property type="entry name" value="Nucleotide_cyclase"/>
</dbReference>
<keyword evidence="7" id="KW-0675">Receptor</keyword>
<dbReference type="SMART" id="SM00044">
    <property type="entry name" value="CYCc"/>
    <property type="match status" value="1"/>
</dbReference>
<dbReference type="Pfam" id="PF10318">
    <property type="entry name" value="7TM_GPCR_Srh"/>
    <property type="match status" value="1"/>
</dbReference>
<evidence type="ECO:0000313" key="14">
    <source>
        <dbReference type="Proteomes" id="UP000008549"/>
    </source>
</evidence>
<keyword evidence="5 11" id="KW-1133">Transmembrane helix</keyword>
<keyword evidence="14" id="KW-1185">Reference proteome</keyword>
<comment type="catalytic activity">
    <reaction evidence="1">
        <text>GTP = 3',5'-cyclic GMP + diphosphate</text>
        <dbReference type="Rhea" id="RHEA:13665"/>
        <dbReference type="ChEBI" id="CHEBI:33019"/>
        <dbReference type="ChEBI" id="CHEBI:37565"/>
        <dbReference type="ChEBI" id="CHEBI:57746"/>
        <dbReference type="EC" id="4.6.1.2"/>
    </reaction>
</comment>
<dbReference type="RefSeq" id="XP_045100799.1">
    <property type="nucleotide sequence ID" value="XM_045236853.1"/>
</dbReference>
<feature type="transmembrane region" description="Helical" evidence="11">
    <location>
        <begin position="246"/>
        <end position="270"/>
    </location>
</feature>
<keyword evidence="3 11" id="KW-0812">Transmembrane</keyword>
<feature type="transmembrane region" description="Helical" evidence="11">
    <location>
        <begin position="144"/>
        <end position="165"/>
    </location>
</feature>
<evidence type="ECO:0000256" key="3">
    <source>
        <dbReference type="ARBA" id="ARBA00022692"/>
    </source>
</evidence>
<keyword evidence="9 10" id="KW-0456">Lyase</keyword>
<evidence type="ECO:0000256" key="11">
    <source>
        <dbReference type="SAM" id="Phobius"/>
    </source>
</evidence>